<accession>I5BWP0</accession>
<dbReference type="Gene3D" id="2.40.240.50">
    <property type="entry name" value="Barwin-like endoglucanases"/>
    <property type="match status" value="1"/>
</dbReference>
<reference evidence="2 3" key="1">
    <citation type="journal article" date="2012" name="J. Bacteriol.">
        <title>Genome Sequence of Nitratireductor aquibiodomus Strain RA22.</title>
        <authorList>
            <person name="Singh A."/>
            <person name="Jangir P.K."/>
            <person name="Kumari C."/>
            <person name="Sharma R."/>
        </authorList>
    </citation>
    <scope>NUCLEOTIDE SEQUENCE [LARGE SCALE GENOMIC DNA]</scope>
    <source>
        <strain evidence="2 3">RA22</strain>
    </source>
</reference>
<dbReference type="PANTHER" id="PTHR30124">
    <property type="entry name" value="MEMBRANE-BOUND LYTIC MUREIN TRANSGLYCOSYLASE A"/>
    <property type="match status" value="1"/>
</dbReference>
<dbReference type="EMBL" id="AJXZ01000033">
    <property type="protein sequence ID" value="EIM73992.1"/>
    <property type="molecule type" value="Genomic_DNA"/>
</dbReference>
<dbReference type="GO" id="GO:0004553">
    <property type="term" value="F:hydrolase activity, hydrolyzing O-glycosyl compounds"/>
    <property type="evidence" value="ECO:0007669"/>
    <property type="project" value="InterPro"/>
</dbReference>
<dbReference type="GO" id="GO:0009253">
    <property type="term" value="P:peptidoglycan catabolic process"/>
    <property type="evidence" value="ECO:0007669"/>
    <property type="project" value="TreeGrafter"/>
</dbReference>
<dbReference type="InterPro" id="IPR026044">
    <property type="entry name" value="MltA"/>
</dbReference>
<evidence type="ECO:0000259" key="1">
    <source>
        <dbReference type="SMART" id="SM00925"/>
    </source>
</evidence>
<dbReference type="SUPFAM" id="SSF50685">
    <property type="entry name" value="Barwin-like endoglucanases"/>
    <property type="match status" value="1"/>
</dbReference>
<name>I5BWP0_9HYPH</name>
<dbReference type="Pfam" id="PF03562">
    <property type="entry name" value="MltA"/>
    <property type="match status" value="1"/>
</dbReference>
<sequence length="72" mass="8128">MRVTYAAKSGHPFTGAGRVLIDRGELAPETVTMQSIRAWFSENPDRIDEILWQNRSFIFFRESDAGAPNSDP</sequence>
<dbReference type="Proteomes" id="UP000004622">
    <property type="component" value="Unassembled WGS sequence"/>
</dbReference>
<proteinExistence type="predicted"/>
<protein>
    <submittedName>
        <fullName evidence="2">MltA family protein</fullName>
    </submittedName>
</protein>
<evidence type="ECO:0000313" key="3">
    <source>
        <dbReference type="Proteomes" id="UP000004622"/>
    </source>
</evidence>
<dbReference type="PATRIC" id="fig|1189611.3.peg.2781"/>
<dbReference type="InterPro" id="IPR005300">
    <property type="entry name" value="MltA_B"/>
</dbReference>
<comment type="caution">
    <text evidence="2">The sequence shown here is derived from an EMBL/GenBank/DDBJ whole genome shotgun (WGS) entry which is preliminary data.</text>
</comment>
<dbReference type="GO" id="GO:0008933">
    <property type="term" value="F:peptidoglycan lytic transglycosylase activity"/>
    <property type="evidence" value="ECO:0007669"/>
    <property type="project" value="TreeGrafter"/>
</dbReference>
<dbReference type="InterPro" id="IPR036908">
    <property type="entry name" value="RlpA-like_sf"/>
</dbReference>
<feature type="domain" description="Lytic transglycosylase MltA" evidence="1">
    <location>
        <begin position="1"/>
        <end position="61"/>
    </location>
</feature>
<dbReference type="SMART" id="SM00925">
    <property type="entry name" value="MltA"/>
    <property type="match status" value="1"/>
</dbReference>
<dbReference type="PANTHER" id="PTHR30124:SF0">
    <property type="entry name" value="MEMBRANE-BOUND LYTIC MUREIN TRANSGLYCOSYLASE A"/>
    <property type="match status" value="1"/>
</dbReference>
<dbReference type="AlphaFoldDB" id="I5BWP0"/>
<evidence type="ECO:0000313" key="2">
    <source>
        <dbReference type="EMBL" id="EIM73992.1"/>
    </source>
</evidence>
<gene>
    <name evidence="2" type="ORF">A33O_13718</name>
</gene>
<organism evidence="2 3">
    <name type="scientific">Nitratireductor aquibiodomus RA22</name>
    <dbReference type="NCBI Taxonomy" id="1189611"/>
    <lineage>
        <taxon>Bacteria</taxon>
        <taxon>Pseudomonadati</taxon>
        <taxon>Pseudomonadota</taxon>
        <taxon>Alphaproteobacteria</taxon>
        <taxon>Hyphomicrobiales</taxon>
        <taxon>Phyllobacteriaceae</taxon>
        <taxon>Nitratireductor</taxon>
    </lineage>
</organism>